<dbReference type="EMBL" id="JACSOD020000488">
    <property type="protein sequence ID" value="MBM6499719.1"/>
    <property type="molecule type" value="Genomic_DNA"/>
</dbReference>
<proteinExistence type="predicted"/>
<accession>A0ABS2CXT8</accession>
<protein>
    <submittedName>
        <fullName evidence="1">Uncharacterized protein</fullName>
    </submittedName>
</protein>
<dbReference type="RefSeq" id="WP_187657204.1">
    <property type="nucleotide sequence ID" value="NZ_JACSOD020000488.1"/>
</dbReference>
<evidence type="ECO:0000313" key="2">
    <source>
        <dbReference type="Proteomes" id="UP000759529"/>
    </source>
</evidence>
<name>A0ABS2CXT8_9FLAO</name>
<comment type="caution">
    <text evidence="1">The sequence shown here is derived from an EMBL/GenBank/DDBJ whole genome shotgun (WGS) entry which is preliminary data.</text>
</comment>
<evidence type="ECO:0000313" key="1">
    <source>
        <dbReference type="EMBL" id="MBM6499719.1"/>
    </source>
</evidence>
<reference evidence="1 2" key="1">
    <citation type="submission" date="2021-02" db="EMBL/GenBank/DDBJ databases">
        <authorList>
            <person name="Jung H.S."/>
            <person name="Chun B.H."/>
            <person name="Jeon C.O."/>
        </authorList>
    </citation>
    <scope>NUCLEOTIDE SEQUENCE [LARGE SCALE GENOMIC DNA]</scope>
    <source>
        <strain evidence="1 2">LMG 25203</strain>
    </source>
</reference>
<sequence>MSSQSETGHYKNVVNLKALKTFANGLGTEYTPQKETLQLPFLEALVTEMTNLHQDVKDQANTLSIAIDERQLVFQDVKPLATKIINTMSSTNVDFKLIEDAKAINAKIQGVRVNKKKQTENPDQPMNNISVSRQSYDSLYENFRSLINLLEQDDKYSPLEEEVSIVGLTAKATRLLQANEKNATESNTLENLRILRNKRFYQDEDCLLNVARDFKKYIRGKFGVNSPQFAQISGLEFKEIKPE</sequence>
<organism evidence="1 2">
    <name type="scientific">Flavobacterium macrobrachii</name>
    <dbReference type="NCBI Taxonomy" id="591204"/>
    <lineage>
        <taxon>Bacteria</taxon>
        <taxon>Pseudomonadati</taxon>
        <taxon>Bacteroidota</taxon>
        <taxon>Flavobacteriia</taxon>
        <taxon>Flavobacteriales</taxon>
        <taxon>Flavobacteriaceae</taxon>
        <taxon>Flavobacterium</taxon>
    </lineage>
</organism>
<gene>
    <name evidence="1" type="ORF">H9X54_010480</name>
</gene>
<dbReference type="Proteomes" id="UP000759529">
    <property type="component" value="Unassembled WGS sequence"/>
</dbReference>
<keyword evidence="2" id="KW-1185">Reference proteome</keyword>